<proteinExistence type="inferred from homology"/>
<protein>
    <submittedName>
        <fullName evidence="10">Uncharacterized protein</fullName>
    </submittedName>
</protein>
<dbReference type="STRING" id="7739.C3YSF3"/>
<feature type="coiled-coil region" evidence="2">
    <location>
        <begin position="1368"/>
        <end position="1402"/>
    </location>
</feature>
<dbReference type="InterPro" id="IPR043160">
    <property type="entry name" value="Dynein_C_barrel"/>
</dbReference>
<feature type="compositionally biased region" description="Acidic residues" evidence="3">
    <location>
        <begin position="89"/>
        <end position="102"/>
    </location>
</feature>
<evidence type="ECO:0000256" key="3">
    <source>
        <dbReference type="SAM" id="MobiDB-lite"/>
    </source>
</evidence>
<dbReference type="Gene3D" id="1.20.1270.280">
    <property type="match status" value="1"/>
</dbReference>
<evidence type="ECO:0000259" key="5">
    <source>
        <dbReference type="Pfam" id="PF12777"/>
    </source>
</evidence>
<dbReference type="Pfam" id="PF18199">
    <property type="entry name" value="Dynein_C"/>
    <property type="match status" value="1"/>
</dbReference>
<feature type="compositionally biased region" description="Basic and acidic residues" evidence="3">
    <location>
        <begin position="249"/>
        <end position="264"/>
    </location>
</feature>
<feature type="compositionally biased region" description="Basic and acidic residues" evidence="3">
    <location>
        <begin position="1166"/>
        <end position="1179"/>
    </location>
</feature>
<dbReference type="InterPro" id="IPR042219">
    <property type="entry name" value="AAA_lid_11_sf"/>
</dbReference>
<feature type="compositionally biased region" description="Acidic residues" evidence="3">
    <location>
        <begin position="1806"/>
        <end position="1818"/>
    </location>
</feature>
<dbReference type="Pfam" id="PF03028">
    <property type="entry name" value="Dynein_heavy"/>
    <property type="match status" value="1"/>
</dbReference>
<dbReference type="PANTHER" id="PTHR10676:SF359">
    <property type="entry name" value="DYNEIN HEAVY CHAIN DOMAIN-CONTAINING PROTEIN 1"/>
    <property type="match status" value="1"/>
</dbReference>
<dbReference type="InterPro" id="IPR004273">
    <property type="entry name" value="Dynein_heavy_D6_P-loop"/>
</dbReference>
<comment type="similarity">
    <text evidence="1">Belongs to the dynein heavy chain family.</text>
</comment>
<dbReference type="Pfam" id="PF18198">
    <property type="entry name" value="AAA_lid_11"/>
    <property type="match status" value="1"/>
</dbReference>
<feature type="coiled-coil region" evidence="2">
    <location>
        <begin position="834"/>
        <end position="879"/>
    </location>
</feature>
<dbReference type="FunFam" id="1.20.920.20:FF:000011">
    <property type="entry name" value="Dynein heavy chain domain 1"/>
    <property type="match status" value="1"/>
</dbReference>
<evidence type="ECO:0000259" key="4">
    <source>
        <dbReference type="Pfam" id="PF03028"/>
    </source>
</evidence>
<sequence>MPFLQTPAGGQKKAGTPRKYLSPPPRALSAASKEISDITGEGEEEGEEEEEDEDLGRETELGTQTSERTTDEYETATTPGTEATTPVSELEDEDEDDEDRETDAETLKTEAEDTLDTDDEATTIKTGFEGTSVIEEDGEESTAKSPSAWSTKSDSQENTDLTTTGTGGKESGLPGTSGTTHTEVSTTTSTGDSVPTPPVVDKPQKGRKSKSPRKSTSPDKTGKKSSSPERKSVAKEGKTPQVRPPEGALKSREEQRPTTKEKGSRPGVTFKPGLVADSSQEDYLGPLVPLELVLPPGDDIMNIIFSKFITGTARTDGIEGYMETGLEQLSSALGRFLSNYNAKTTHKMDMVFFKQAIHHIVRLTRVLATTGGHALLIGTSNFTGRVSTAKLATFIVRAKFFHAMPARDRADNRSNLHKVLKEAFFVSGVQGREGVLLVGEEMGTECLQVSRKIPDVCSLMTEGTCPGLYDDEELMTIANQIMQGTVPGKHSDKFELALERYHKRIRTNLHVVVTMDLTGPVPLHHRLRQFPTLLLRSSCVDMYSRWTFEARRSDILWEMLGSTTSLTSVAHAMAYIHRSAQAALQRCFHDNHQLRRLFTPLTYMEFIDLFKSITAKLSREEKASIAKYEGCLSKVQEAQTTIAGQQAEVEELLPRLDEAREITQEWVYKVEEGRASYSKALQQCKEEEDRIEAMQGPVEKLRQAAQAEFDKVNPAYTAAVSALRSLSHSDLDEIKSYRVPPPGVVLVVNALCIIFGVELDWELGHQLISRGNFFEELEFYDKNNMPETVFQKLKIFVRDPHFDPRVIKGSSKAARSICMWVHAVFQYAAIHRDIKPKLEKLAEAEKEMNEAQAALGSKRVHAEEEKNNLESTIRSHTDSVRHSKSIEKQIKVLKDKKAKCQNVLTNMEAPISIWKVQLRKAQKRLSTAPGISILLEVLCLSYNIKEKQLKVLKDKKAKCQNVLINMEAPISIWKVQLRKAQKRLSTAPEKQIKVPKDKKAKCQNVLINMEAPIFIWKVQLRKAQKRLSTAPGDSLITAACVCYLGPFDSVTRQTLLLDWLHHCRTGEKIKSYKKQMMVPSSVTPSEDRGKNVLRNSRRSARREVILEEQVMWRQMGMPTNLTAIQNALVMRSCWQNRKRCWPLLVDPDGQAETWVRVLQETTTSWEGEHQAGESAKDGSRPSSTATQHTRDPSLPDSRDKTRPSSTLQMEDGTAGFGDSRSTTPLADRDTPSSQRTPDFQLDLSMYMDRPISPPEGGVEVVSADDPFLDSSLIRAFVTGYCILVTHVERTGITGPVLRKLMDRATLESNKAVKISDQDIPVHPGFCLYLSISSPLYLKGAGMADLPMYKTAVIDLSVSQAGVVKLLLKETLKLEKPEYEGQRRSLQADLIQSEKDLQEEKDNMMQKVLALQTPILEDATMLDALQSFQERTLEIDATIAETQSLQAQVGEKKRDYQPVASHGAILYEAVRRIAQIHPMYHYPLTNFIQMFVDSVKSRQRGKGVGNVGAIKARVIELNDCVTRVAYARLEKSMFSQHALLFALLIVIDKMKEAGEMTEEEWAVFANGIEGINDLQKDDKTSDSNGADNSLTKPDWLSFETWVQCALLESLPCFRGLRESLSRHSRHWREYFGCPPILLNPVTGPTLLNLTLIQKAILWRIVKPEQMLGICESLVLYKLGHVVRRPDARSLEEALITSEHHTPIVLLLPASADAPDSYNSCKGYASMDPFWEIKKLAKAHGMHGKVQQVMLGLPEEMDGAAAVVERGMAKGHWVVFNNCQMAEGWSQDVLELVKTIVTSASITVSLQEESDAADETDSQDGETVAESPKMNPNFRLWLVTTAEASTSIPGVALQHGVKLAYELPQDIPATVGTTYNSAVWAGQPPHGGQPRMSDQMKPLLTSLSLVHSLLLHRRKYGIAAFTLPHHWNQGSLSASVELLQGLVQGCQTDSPDGFSEGYETLVGDLVYGGRVSDLMDMDVVTSMVKQWAVGLGQSNTENGPIVSALLSNVKGAMHAGPQASQNKADLNSDPTLVGLDASAAQVFHLQKSRNTLDELEMITGVHGIRTPFMTQYDGTLALLEKLETYLQDVPEIQHTPQEGAAGRAEFVQEFFTTEVDHYKQLLQRVTSDVRTMQSALRGEIGLTAEMEQLLSSVVQHSVPRSWLVSSYPTATGLADWVQTLQARVEALQQYAGAEGGPVAVNLAAFTNPVGFLDAVLLQHCRQQFRDVQTFQYEVKVLEPSDLATSRPSSGVYLSGLHVHGALWDGKNGGLQPPARERVTCSLPKVWMKIVDTNLRKSSQVTVPSYNCPLYISAPRNDILGSDNVVMHLALPSAADVGVLVQRRVFVTSAL</sequence>
<dbReference type="GO" id="GO:0007018">
    <property type="term" value="P:microtubule-based movement"/>
    <property type="evidence" value="ECO:0007669"/>
    <property type="project" value="InterPro"/>
</dbReference>
<name>C3YSF3_BRAFL</name>
<dbReference type="Gene3D" id="3.40.50.300">
    <property type="entry name" value="P-loop containing nucleotide triphosphate hydrolases"/>
    <property type="match status" value="3"/>
</dbReference>
<feature type="compositionally biased region" description="Low complexity" evidence="3">
    <location>
        <begin position="75"/>
        <end position="86"/>
    </location>
</feature>
<feature type="compositionally biased region" description="Acidic residues" evidence="3">
    <location>
        <begin position="112"/>
        <end position="121"/>
    </location>
</feature>
<reference evidence="10" key="1">
    <citation type="journal article" date="2008" name="Nature">
        <title>The amphioxus genome and the evolution of the chordate karyotype.</title>
        <authorList>
            <consortium name="US DOE Joint Genome Institute (JGI-PGF)"/>
            <person name="Putnam N.H."/>
            <person name="Butts T."/>
            <person name="Ferrier D.E.K."/>
            <person name="Furlong R.F."/>
            <person name="Hellsten U."/>
            <person name="Kawashima T."/>
            <person name="Robinson-Rechavi M."/>
            <person name="Shoguchi E."/>
            <person name="Terry A."/>
            <person name="Yu J.-K."/>
            <person name="Benito-Gutierrez E.L."/>
            <person name="Dubchak I."/>
            <person name="Garcia-Fernandez J."/>
            <person name="Gibson-Brown J.J."/>
            <person name="Grigoriev I.V."/>
            <person name="Horton A.C."/>
            <person name="de Jong P.J."/>
            <person name="Jurka J."/>
            <person name="Kapitonov V.V."/>
            <person name="Kohara Y."/>
            <person name="Kuroki Y."/>
            <person name="Lindquist E."/>
            <person name="Lucas S."/>
            <person name="Osoegawa K."/>
            <person name="Pennacchio L.A."/>
            <person name="Salamov A.A."/>
            <person name="Satou Y."/>
            <person name="Sauka-Spengler T."/>
            <person name="Schmutz J."/>
            <person name="Shin-I T."/>
            <person name="Toyoda A."/>
            <person name="Bronner-Fraser M."/>
            <person name="Fujiyama A."/>
            <person name="Holland L.Z."/>
            <person name="Holland P.W.H."/>
            <person name="Satoh N."/>
            <person name="Rokhsar D.S."/>
        </authorList>
    </citation>
    <scope>NUCLEOTIDE SEQUENCE [LARGE SCALE GENOMIC DNA]</scope>
    <source>
        <strain evidence="10">S238N-H82</strain>
        <tissue evidence="10">Testes</tissue>
    </source>
</reference>
<feature type="compositionally biased region" description="Low complexity" evidence="3">
    <location>
        <begin position="176"/>
        <end position="194"/>
    </location>
</feature>
<dbReference type="FunFam" id="3.10.490.20:FF:000018">
    <property type="entry name" value="Dynein heavy chain 5, axonemal"/>
    <property type="match status" value="1"/>
</dbReference>
<dbReference type="GO" id="GO:0051959">
    <property type="term" value="F:dynein light intermediate chain binding"/>
    <property type="evidence" value="ECO:0007669"/>
    <property type="project" value="InterPro"/>
</dbReference>
<dbReference type="Gene3D" id="3.10.490.20">
    <property type="match status" value="1"/>
</dbReference>
<feature type="domain" description="Dynein heavy chain region D6 P-loop" evidence="4">
    <location>
        <begin position="1724"/>
        <end position="1794"/>
    </location>
</feature>
<dbReference type="InterPro" id="IPR035706">
    <property type="entry name" value="AAA_9"/>
</dbReference>
<feature type="region of interest" description="Disordered" evidence="3">
    <location>
        <begin position="1"/>
        <end position="274"/>
    </location>
</feature>
<dbReference type="InParanoid" id="C3YSF3"/>
<dbReference type="Gene3D" id="1.10.8.720">
    <property type="entry name" value="Region D6 of dynein motor"/>
    <property type="match status" value="1"/>
</dbReference>
<dbReference type="InterPro" id="IPR041658">
    <property type="entry name" value="AAA_lid_11"/>
</dbReference>
<evidence type="ECO:0000313" key="10">
    <source>
        <dbReference type="EMBL" id="EEN56654.1"/>
    </source>
</evidence>
<dbReference type="InterPro" id="IPR024317">
    <property type="entry name" value="Dynein_heavy_chain_D4_dom"/>
</dbReference>
<dbReference type="Pfam" id="PF12780">
    <property type="entry name" value="AAA_8"/>
    <property type="match status" value="1"/>
</dbReference>
<dbReference type="InterPro" id="IPR024743">
    <property type="entry name" value="Dynein_HC_stalk"/>
</dbReference>
<dbReference type="FunFam" id="3.40.50.300:FF:001540">
    <property type="entry name" value="Dynein heavy chain domain 1"/>
    <property type="match status" value="1"/>
</dbReference>
<dbReference type="Gene3D" id="1.20.920.20">
    <property type="match status" value="2"/>
</dbReference>
<feature type="compositionally biased region" description="Acidic residues" evidence="3">
    <location>
        <begin position="40"/>
        <end position="55"/>
    </location>
</feature>
<feature type="domain" description="Dynein heavy chain ATP-binding dynein motor region" evidence="7">
    <location>
        <begin position="1258"/>
        <end position="1434"/>
    </location>
</feature>
<feature type="domain" description="Dynein heavy chain AAA module D4" evidence="6">
    <location>
        <begin position="348"/>
        <end position="613"/>
    </location>
</feature>
<dbReference type="GO" id="GO:0045505">
    <property type="term" value="F:dynein intermediate chain binding"/>
    <property type="evidence" value="ECO:0007669"/>
    <property type="project" value="InterPro"/>
</dbReference>
<evidence type="ECO:0000256" key="2">
    <source>
        <dbReference type="SAM" id="Coils"/>
    </source>
</evidence>
<evidence type="ECO:0000259" key="7">
    <source>
        <dbReference type="Pfam" id="PF12781"/>
    </source>
</evidence>
<dbReference type="Pfam" id="PF12781">
    <property type="entry name" value="AAA_9"/>
    <property type="match status" value="1"/>
</dbReference>
<dbReference type="EMBL" id="GG666549">
    <property type="protein sequence ID" value="EEN56654.1"/>
    <property type="molecule type" value="Genomic_DNA"/>
</dbReference>
<feature type="domain" description="Dynein heavy chain C-terminal" evidence="9">
    <location>
        <begin position="2075"/>
        <end position="2342"/>
    </location>
</feature>
<evidence type="ECO:0000259" key="9">
    <source>
        <dbReference type="Pfam" id="PF18199"/>
    </source>
</evidence>
<dbReference type="FunFam" id="1.10.8.1220:FF:000005">
    <property type="entry name" value="Dynein heavy chain, putative"/>
    <property type="match status" value="1"/>
</dbReference>
<dbReference type="FunFam" id="3.40.50.300:FF:001411">
    <property type="entry name" value="Dynein heavy chain domain 1"/>
    <property type="match status" value="1"/>
</dbReference>
<dbReference type="Pfam" id="PF12777">
    <property type="entry name" value="MT"/>
    <property type="match status" value="1"/>
</dbReference>
<feature type="domain" description="Dynein heavy chain AAA lid" evidence="8">
    <location>
        <begin position="1895"/>
        <end position="1986"/>
    </location>
</feature>
<evidence type="ECO:0000259" key="6">
    <source>
        <dbReference type="Pfam" id="PF12780"/>
    </source>
</evidence>
<feature type="domain" description="Dynein heavy chain coiled coil stalk" evidence="5">
    <location>
        <begin position="626"/>
        <end position="871"/>
    </location>
</feature>
<feature type="region of interest" description="Disordered" evidence="3">
    <location>
        <begin position="1163"/>
        <end position="1238"/>
    </location>
</feature>
<dbReference type="eggNOG" id="KOG3595">
    <property type="taxonomic scope" value="Eukaryota"/>
</dbReference>
<evidence type="ECO:0000259" key="8">
    <source>
        <dbReference type="Pfam" id="PF18198"/>
    </source>
</evidence>
<dbReference type="GO" id="GO:0030286">
    <property type="term" value="C:dynein complex"/>
    <property type="evidence" value="ECO:0007669"/>
    <property type="project" value="InterPro"/>
</dbReference>
<feature type="compositionally biased region" description="Basic and acidic residues" evidence="3">
    <location>
        <begin position="1188"/>
        <end position="1202"/>
    </location>
</feature>
<feature type="region of interest" description="Disordered" evidence="3">
    <location>
        <begin position="1804"/>
        <end position="1825"/>
    </location>
</feature>
<evidence type="ECO:0000256" key="1">
    <source>
        <dbReference type="ARBA" id="ARBA00008887"/>
    </source>
</evidence>
<dbReference type="GO" id="GO:0008569">
    <property type="term" value="F:minus-end-directed microtubule motor activity"/>
    <property type="evidence" value="ECO:0007669"/>
    <property type="project" value="InterPro"/>
</dbReference>
<feature type="compositionally biased region" description="Polar residues" evidence="3">
    <location>
        <begin position="143"/>
        <end position="164"/>
    </location>
</feature>
<organism>
    <name type="scientific">Branchiostoma floridae</name>
    <name type="common">Florida lancelet</name>
    <name type="synonym">Amphioxus</name>
    <dbReference type="NCBI Taxonomy" id="7739"/>
    <lineage>
        <taxon>Eukaryota</taxon>
        <taxon>Metazoa</taxon>
        <taxon>Chordata</taxon>
        <taxon>Cephalochordata</taxon>
        <taxon>Leptocardii</taxon>
        <taxon>Amphioxiformes</taxon>
        <taxon>Branchiostomatidae</taxon>
        <taxon>Branchiostoma</taxon>
    </lineage>
</organism>
<dbReference type="InterPro" id="IPR026983">
    <property type="entry name" value="DHC"/>
</dbReference>
<keyword evidence="2" id="KW-0175">Coiled coil</keyword>
<accession>C3YSF3</accession>
<dbReference type="Gene3D" id="1.10.8.1220">
    <property type="match status" value="1"/>
</dbReference>
<dbReference type="PANTHER" id="PTHR10676">
    <property type="entry name" value="DYNEIN HEAVY CHAIN FAMILY PROTEIN"/>
    <property type="match status" value="1"/>
</dbReference>
<gene>
    <name evidence="10" type="ORF">BRAFLDRAFT_102421</name>
</gene>
<feature type="compositionally biased region" description="Basic and acidic residues" evidence="3">
    <location>
        <begin position="216"/>
        <end position="238"/>
    </location>
</feature>
<dbReference type="InterPro" id="IPR041228">
    <property type="entry name" value="Dynein_C"/>
</dbReference>
<dbReference type="InterPro" id="IPR027417">
    <property type="entry name" value="P-loop_NTPase"/>
</dbReference>